<dbReference type="InterPro" id="IPR009256">
    <property type="entry name" value="YqgQ-like"/>
</dbReference>
<dbReference type="Pfam" id="PF06014">
    <property type="entry name" value="YqgQ-like"/>
    <property type="match status" value="1"/>
</dbReference>
<dbReference type="OrthoDB" id="2361671at2"/>
<dbReference type="RefSeq" id="WP_095656157.1">
    <property type="nucleotide sequence ID" value="NZ_NPOA01000009.1"/>
</dbReference>
<comment type="caution">
    <text evidence="1">The sequence shown here is derived from an EMBL/GenBank/DDBJ whole genome shotgun (WGS) entry which is preliminary data.</text>
</comment>
<dbReference type="InterPro" id="IPR023164">
    <property type="entry name" value="YqgQ-like_sf"/>
</dbReference>
<accession>A0A2A2ICN2</accession>
<dbReference type="Gene3D" id="1.10.287.760">
    <property type="entry name" value="YqgQ-like"/>
    <property type="match status" value="1"/>
</dbReference>
<organism evidence="1 2">
    <name type="scientific">Virgibacillus profundi</name>
    <dbReference type="NCBI Taxonomy" id="2024555"/>
    <lineage>
        <taxon>Bacteria</taxon>
        <taxon>Bacillati</taxon>
        <taxon>Bacillota</taxon>
        <taxon>Bacilli</taxon>
        <taxon>Bacillales</taxon>
        <taxon>Bacillaceae</taxon>
        <taxon>Virgibacillus</taxon>
    </lineage>
</organism>
<name>A0A2A2ICN2_9BACI</name>
<proteinExistence type="predicted"/>
<evidence type="ECO:0008006" key="3">
    <source>
        <dbReference type="Google" id="ProtNLM"/>
    </source>
</evidence>
<keyword evidence="2" id="KW-1185">Reference proteome</keyword>
<dbReference type="AlphaFoldDB" id="A0A2A2ICN2"/>
<dbReference type="SUPFAM" id="SSF158379">
    <property type="entry name" value="YqgQ-like"/>
    <property type="match status" value="1"/>
</dbReference>
<sequence length="73" mass="8791">MKTIYDVQQLLKKYGTFIYTGDRIGDLELMNMEINELFQLKFIHKEDYIQAKLLLRKEITRLSNEKKGRISHE</sequence>
<dbReference type="Proteomes" id="UP000218887">
    <property type="component" value="Unassembled WGS sequence"/>
</dbReference>
<evidence type="ECO:0000313" key="1">
    <source>
        <dbReference type="EMBL" id="PAV29066.1"/>
    </source>
</evidence>
<protein>
    <recommendedName>
        <fullName evidence="3">Cytosolic protein</fullName>
    </recommendedName>
</protein>
<reference evidence="1 2" key="1">
    <citation type="submission" date="2017-08" db="EMBL/GenBank/DDBJ databases">
        <title>Virgibacillus indicus sp. nov. and Virgibacillus profoundi sp. nov, two moderately halophilic bacteria isolated from marine sediment by using the Microfluidic Streak Plate.</title>
        <authorList>
            <person name="Xu B."/>
            <person name="Hu B."/>
            <person name="Wang J."/>
            <person name="Zhu Y."/>
            <person name="Huang L."/>
            <person name="Du W."/>
            <person name="Huang Y."/>
        </authorList>
    </citation>
    <scope>NUCLEOTIDE SEQUENCE [LARGE SCALE GENOMIC DNA]</scope>
    <source>
        <strain evidence="1 2">IO3-P3-H5</strain>
    </source>
</reference>
<evidence type="ECO:0000313" key="2">
    <source>
        <dbReference type="Proteomes" id="UP000218887"/>
    </source>
</evidence>
<dbReference type="EMBL" id="NPOA01000009">
    <property type="protein sequence ID" value="PAV29066.1"/>
    <property type="molecule type" value="Genomic_DNA"/>
</dbReference>
<gene>
    <name evidence="1" type="ORF">CIL05_13915</name>
</gene>